<comment type="caution">
    <text evidence="2">The sequence shown here is derived from an EMBL/GenBank/DDBJ whole genome shotgun (WGS) entry which is preliminary data.</text>
</comment>
<name>A0A286UB00_9AGAM</name>
<sequence>MLIVCQAGSVIGASTYVVITIVIVDYIFAIRVLAFWTQFRKLEVFLKCLIAAEGLLRIVIIIKEEVERNSKTFASDIIPGMTICVEAASQFRQSWIVTLVDWVFVFCVGLTLTALVIYKAAEFWRLSAGFRGFHLVRVIVRDQGVYYFLVVCCGILSIINHTLPLTKPLAQATLGGMGNASIILLSLLGSRLVFNLKEAAEIGVNEGTNYRHNATTSEMNFT</sequence>
<keyword evidence="1" id="KW-1133">Transmembrane helix</keyword>
<accession>A0A286UB00</accession>
<dbReference type="AlphaFoldDB" id="A0A286UB00"/>
<keyword evidence="3" id="KW-1185">Reference proteome</keyword>
<evidence type="ECO:0000313" key="2">
    <source>
        <dbReference type="EMBL" id="PAV16748.1"/>
    </source>
</evidence>
<dbReference type="EMBL" id="NBII01000008">
    <property type="protein sequence ID" value="PAV16748.1"/>
    <property type="molecule type" value="Genomic_DNA"/>
</dbReference>
<dbReference type="Proteomes" id="UP000217199">
    <property type="component" value="Unassembled WGS sequence"/>
</dbReference>
<protein>
    <recommendedName>
        <fullName evidence="4">Transmembrane protein</fullName>
    </recommendedName>
</protein>
<feature type="transmembrane region" description="Helical" evidence="1">
    <location>
        <begin position="102"/>
        <end position="124"/>
    </location>
</feature>
<organism evidence="2 3">
    <name type="scientific">Pyrrhoderma noxium</name>
    <dbReference type="NCBI Taxonomy" id="2282107"/>
    <lineage>
        <taxon>Eukaryota</taxon>
        <taxon>Fungi</taxon>
        <taxon>Dikarya</taxon>
        <taxon>Basidiomycota</taxon>
        <taxon>Agaricomycotina</taxon>
        <taxon>Agaricomycetes</taxon>
        <taxon>Hymenochaetales</taxon>
        <taxon>Hymenochaetaceae</taxon>
        <taxon>Pyrrhoderma</taxon>
    </lineage>
</organism>
<evidence type="ECO:0008006" key="4">
    <source>
        <dbReference type="Google" id="ProtNLM"/>
    </source>
</evidence>
<proteinExistence type="predicted"/>
<reference evidence="2 3" key="1">
    <citation type="journal article" date="2017" name="Mol. Ecol.">
        <title>Comparative and population genomic landscape of Phellinus noxius: A hypervariable fungus causing root rot in trees.</title>
        <authorList>
            <person name="Chung C.L."/>
            <person name="Lee T.J."/>
            <person name="Akiba M."/>
            <person name="Lee H.H."/>
            <person name="Kuo T.H."/>
            <person name="Liu D."/>
            <person name="Ke H.M."/>
            <person name="Yokoi T."/>
            <person name="Roa M.B."/>
            <person name="Lu M.J."/>
            <person name="Chang Y.Y."/>
            <person name="Ann P.J."/>
            <person name="Tsai J.N."/>
            <person name="Chen C.Y."/>
            <person name="Tzean S.S."/>
            <person name="Ota Y."/>
            <person name="Hattori T."/>
            <person name="Sahashi N."/>
            <person name="Liou R.F."/>
            <person name="Kikuchi T."/>
            <person name="Tsai I.J."/>
        </authorList>
    </citation>
    <scope>NUCLEOTIDE SEQUENCE [LARGE SCALE GENOMIC DNA]</scope>
    <source>
        <strain evidence="2 3">FFPRI411160</strain>
    </source>
</reference>
<feature type="transmembrane region" description="Helical" evidence="1">
    <location>
        <begin position="16"/>
        <end position="37"/>
    </location>
</feature>
<gene>
    <name evidence="2" type="ORF">PNOK_0836800</name>
</gene>
<dbReference type="InParanoid" id="A0A286UB00"/>
<evidence type="ECO:0000313" key="3">
    <source>
        <dbReference type="Proteomes" id="UP000217199"/>
    </source>
</evidence>
<feature type="transmembrane region" description="Helical" evidence="1">
    <location>
        <begin position="169"/>
        <end position="188"/>
    </location>
</feature>
<feature type="transmembrane region" description="Helical" evidence="1">
    <location>
        <begin position="145"/>
        <end position="163"/>
    </location>
</feature>
<keyword evidence="1" id="KW-0812">Transmembrane</keyword>
<keyword evidence="1" id="KW-0472">Membrane</keyword>
<evidence type="ECO:0000256" key="1">
    <source>
        <dbReference type="SAM" id="Phobius"/>
    </source>
</evidence>